<dbReference type="CDD" id="cd17319">
    <property type="entry name" value="MFS_ExuT_GudP_like"/>
    <property type="match status" value="1"/>
</dbReference>
<feature type="transmembrane region" description="Helical" evidence="6">
    <location>
        <begin position="111"/>
        <end position="136"/>
    </location>
</feature>
<keyword evidence="4 6" id="KW-1133">Transmembrane helix</keyword>
<feature type="transmembrane region" description="Helical" evidence="6">
    <location>
        <begin position="181"/>
        <end position="200"/>
    </location>
</feature>
<accession>A0A963Z419</accession>
<dbReference type="AlphaFoldDB" id="A0A963Z419"/>
<keyword evidence="2" id="KW-0813">Transport</keyword>
<gene>
    <name evidence="8" type="ORF">ACELLULO517_19405</name>
</gene>
<keyword evidence="9" id="KW-1185">Reference proteome</keyword>
<dbReference type="InterPro" id="IPR036259">
    <property type="entry name" value="MFS_trans_sf"/>
</dbReference>
<organism evidence="8 9">
    <name type="scientific">Acidisoma cellulosilyticum</name>
    <dbReference type="NCBI Taxonomy" id="2802395"/>
    <lineage>
        <taxon>Bacteria</taxon>
        <taxon>Pseudomonadati</taxon>
        <taxon>Pseudomonadota</taxon>
        <taxon>Alphaproteobacteria</taxon>
        <taxon>Acetobacterales</taxon>
        <taxon>Acidocellaceae</taxon>
        <taxon>Acidisoma</taxon>
    </lineage>
</organism>
<dbReference type="Pfam" id="PF07690">
    <property type="entry name" value="MFS_1"/>
    <property type="match status" value="1"/>
</dbReference>
<protein>
    <submittedName>
        <fullName evidence="8">MFS transporter</fullName>
    </submittedName>
</protein>
<name>A0A963Z419_9PROT</name>
<feature type="transmembrane region" description="Helical" evidence="6">
    <location>
        <begin position="337"/>
        <end position="358"/>
    </location>
</feature>
<dbReference type="InterPro" id="IPR011701">
    <property type="entry name" value="MFS"/>
</dbReference>
<dbReference type="InterPro" id="IPR020846">
    <property type="entry name" value="MFS_dom"/>
</dbReference>
<feature type="transmembrane region" description="Helical" evidence="6">
    <location>
        <begin position="15"/>
        <end position="32"/>
    </location>
</feature>
<feature type="domain" description="Major facilitator superfamily (MFS) profile" evidence="7">
    <location>
        <begin position="19"/>
        <end position="428"/>
    </location>
</feature>
<comment type="subcellular location">
    <subcellularLocation>
        <location evidence="1">Membrane</location>
        <topology evidence="1">Multi-pass membrane protein</topology>
    </subcellularLocation>
</comment>
<dbReference type="FunFam" id="1.20.1250.20:FF:000018">
    <property type="entry name" value="MFS transporter permease"/>
    <property type="match status" value="1"/>
</dbReference>
<keyword evidence="5 6" id="KW-0472">Membrane</keyword>
<evidence type="ECO:0000256" key="2">
    <source>
        <dbReference type="ARBA" id="ARBA00022448"/>
    </source>
</evidence>
<evidence type="ECO:0000259" key="7">
    <source>
        <dbReference type="PROSITE" id="PS50850"/>
    </source>
</evidence>
<keyword evidence="3 6" id="KW-0812">Transmembrane</keyword>
<evidence type="ECO:0000256" key="3">
    <source>
        <dbReference type="ARBA" id="ARBA00022692"/>
    </source>
</evidence>
<dbReference type="RefSeq" id="WP_406566279.1">
    <property type="nucleotide sequence ID" value="NZ_JAESVA010000007.1"/>
</dbReference>
<evidence type="ECO:0000256" key="6">
    <source>
        <dbReference type="SAM" id="Phobius"/>
    </source>
</evidence>
<dbReference type="SUPFAM" id="SSF103473">
    <property type="entry name" value="MFS general substrate transporter"/>
    <property type="match status" value="1"/>
</dbReference>
<dbReference type="GO" id="GO:0016020">
    <property type="term" value="C:membrane"/>
    <property type="evidence" value="ECO:0007669"/>
    <property type="project" value="UniProtKB-SubCell"/>
</dbReference>
<feature type="transmembrane region" description="Helical" evidence="6">
    <location>
        <begin position="281"/>
        <end position="301"/>
    </location>
</feature>
<evidence type="ECO:0000256" key="1">
    <source>
        <dbReference type="ARBA" id="ARBA00004141"/>
    </source>
</evidence>
<feature type="transmembrane region" description="Helical" evidence="6">
    <location>
        <begin position="148"/>
        <end position="169"/>
    </location>
</feature>
<dbReference type="Gene3D" id="1.20.1250.20">
    <property type="entry name" value="MFS general substrate transporter like domains"/>
    <property type="match status" value="2"/>
</dbReference>
<comment type="caution">
    <text evidence="8">The sequence shown here is derived from an EMBL/GenBank/DDBJ whole genome shotgun (WGS) entry which is preliminary data.</text>
</comment>
<dbReference type="PROSITE" id="PS50850">
    <property type="entry name" value="MFS"/>
    <property type="match status" value="1"/>
</dbReference>
<dbReference type="Proteomes" id="UP000721844">
    <property type="component" value="Unassembled WGS sequence"/>
</dbReference>
<feature type="transmembrane region" description="Helical" evidence="6">
    <location>
        <begin position="313"/>
        <end position="331"/>
    </location>
</feature>
<evidence type="ECO:0000256" key="4">
    <source>
        <dbReference type="ARBA" id="ARBA00022989"/>
    </source>
</evidence>
<dbReference type="PANTHER" id="PTHR43791:SF36">
    <property type="entry name" value="TRANSPORTER, PUTATIVE (AFU_ORTHOLOGUE AFUA_6G08340)-RELATED"/>
    <property type="match status" value="1"/>
</dbReference>
<feature type="transmembrane region" description="Helical" evidence="6">
    <location>
        <begin position="370"/>
        <end position="392"/>
    </location>
</feature>
<dbReference type="EMBL" id="JAESVA010000007">
    <property type="protein sequence ID" value="MCB8882424.1"/>
    <property type="molecule type" value="Genomic_DNA"/>
</dbReference>
<proteinExistence type="predicted"/>
<dbReference type="PANTHER" id="PTHR43791">
    <property type="entry name" value="PERMEASE-RELATED"/>
    <property type="match status" value="1"/>
</dbReference>
<feature type="transmembrane region" description="Helical" evidence="6">
    <location>
        <begin position="243"/>
        <end position="269"/>
    </location>
</feature>
<dbReference type="GO" id="GO:0022857">
    <property type="term" value="F:transmembrane transporter activity"/>
    <property type="evidence" value="ECO:0007669"/>
    <property type="project" value="InterPro"/>
</dbReference>
<reference evidence="8 9" key="1">
    <citation type="journal article" date="2021" name="Microorganisms">
        <title>Acidisoma silvae sp. nov. and Acidisomacellulosilytica sp. nov., Two Acidophilic Bacteria Isolated from Decaying Wood, Hydrolyzing Cellulose and Producing Poly-3-hydroxybutyrate.</title>
        <authorList>
            <person name="Mieszkin S."/>
            <person name="Pouder E."/>
            <person name="Uroz S."/>
            <person name="Simon-Colin C."/>
            <person name="Alain K."/>
        </authorList>
    </citation>
    <scope>NUCLEOTIDE SEQUENCE [LARGE SCALE GENOMIC DNA]</scope>
    <source>
        <strain evidence="8 9">HW T5.17</strain>
    </source>
</reference>
<evidence type="ECO:0000313" key="8">
    <source>
        <dbReference type="EMBL" id="MCB8882424.1"/>
    </source>
</evidence>
<evidence type="ECO:0000256" key="5">
    <source>
        <dbReference type="ARBA" id="ARBA00023136"/>
    </source>
</evidence>
<evidence type="ECO:0000313" key="9">
    <source>
        <dbReference type="Proteomes" id="UP000721844"/>
    </source>
</evidence>
<feature type="transmembrane region" description="Helical" evidence="6">
    <location>
        <begin position="404"/>
        <end position="425"/>
    </location>
</feature>
<feature type="transmembrane region" description="Helical" evidence="6">
    <location>
        <begin position="52"/>
        <end position="73"/>
    </location>
</feature>
<sequence length="442" mass="47620">MSADNAAVRATVRKISFRLSIFIGLMFFVNFLDRVSISFAGPSGMNHDLGLSAAQFGFAAGIFFIGYIILEIPSNLALHRFGARVWLARIMVTWGIVTVLFTWVQNVHQLYWLRFLLGIAEAGFFPGAILFLSLWVPQRFRSQVLASFYIAQPLTIVVGSPLAALLMQLHGLTGLAGWRTMYLGVGALAVIVGIVTFFLLPDRPSEAKWLTQGERDWLKAELAQEDGVPRHASPLHALTNGRVWLLSIVYFGLVYGLYAIAFFLPTIIAGFQSHAGVHFGVMQKALITAIPYLPAAIVLFLWSRDATKRGVRAWHVGIPAIAGAVAIPLAVQVSDTVAVMALMTVVACAIFAALPVFWSIPSRFLTGGAAAAGIALINTVGNVAGFVAPYITGYLKGATGGYQLPMLIVGVFMALSAVVIFSLTLKPTPPEAKANRASRVAS</sequence>
<feature type="transmembrane region" description="Helical" evidence="6">
    <location>
        <begin position="85"/>
        <end position="105"/>
    </location>
</feature>